<dbReference type="InterPro" id="IPR003737">
    <property type="entry name" value="GlcNAc_PI_deacetylase-related"/>
</dbReference>
<dbReference type="Pfam" id="PF02585">
    <property type="entry name" value="PIG-L"/>
    <property type="match status" value="1"/>
</dbReference>
<name>A0ABN3IV24_9ACTN</name>
<dbReference type="PANTHER" id="PTHR12993">
    <property type="entry name" value="N-ACETYLGLUCOSAMINYL-PHOSPHATIDYLINOSITOL DE-N-ACETYLASE-RELATED"/>
    <property type="match status" value="1"/>
</dbReference>
<keyword evidence="1" id="KW-0862">Zinc</keyword>
<sequence>MEPVPEDWTRALAIVAHPDDLEYGGSTAVAKWTAQGKTVVQLLATRGEAGIDGMEPEETALVRSAEQVEAARAVGVRAVEFLDLADGVLEYGLPLRRLLAEAVRRHRPEVVISLNFRDTFPGGSFNMADHRVLGLAVVDAIRDAANRWVFRDLGLEPWQGVRFALFGGSPECTHYVDVTGHLEAGIASLKAHRVYFAGLGEDFDPREFLTSMVDPAGEQVGVPHAMPFELIEP</sequence>
<evidence type="ECO:0000313" key="3">
    <source>
        <dbReference type="Proteomes" id="UP001501231"/>
    </source>
</evidence>
<evidence type="ECO:0000256" key="1">
    <source>
        <dbReference type="ARBA" id="ARBA00022833"/>
    </source>
</evidence>
<comment type="caution">
    <text evidence="2">The sequence shown here is derived from an EMBL/GenBank/DDBJ whole genome shotgun (WGS) entry which is preliminary data.</text>
</comment>
<dbReference type="RefSeq" id="WP_344589097.1">
    <property type="nucleotide sequence ID" value="NZ_BAAARW010000011.1"/>
</dbReference>
<dbReference type="Gene3D" id="3.40.50.10320">
    <property type="entry name" value="LmbE-like"/>
    <property type="match status" value="1"/>
</dbReference>
<reference evidence="2 3" key="1">
    <citation type="journal article" date="2019" name="Int. J. Syst. Evol. Microbiol.">
        <title>The Global Catalogue of Microorganisms (GCM) 10K type strain sequencing project: providing services to taxonomists for standard genome sequencing and annotation.</title>
        <authorList>
            <consortium name="The Broad Institute Genomics Platform"/>
            <consortium name="The Broad Institute Genome Sequencing Center for Infectious Disease"/>
            <person name="Wu L."/>
            <person name="Ma J."/>
        </authorList>
    </citation>
    <scope>NUCLEOTIDE SEQUENCE [LARGE SCALE GENOMIC DNA]</scope>
    <source>
        <strain evidence="2 3">JCM 3325</strain>
    </source>
</reference>
<dbReference type="EMBL" id="BAAARW010000011">
    <property type="protein sequence ID" value="GAA2414718.1"/>
    <property type="molecule type" value="Genomic_DNA"/>
</dbReference>
<accession>A0ABN3IV24</accession>
<organism evidence="2 3">
    <name type="scientific">Actinomadura vinacea</name>
    <dbReference type="NCBI Taxonomy" id="115336"/>
    <lineage>
        <taxon>Bacteria</taxon>
        <taxon>Bacillati</taxon>
        <taxon>Actinomycetota</taxon>
        <taxon>Actinomycetes</taxon>
        <taxon>Streptosporangiales</taxon>
        <taxon>Thermomonosporaceae</taxon>
        <taxon>Actinomadura</taxon>
    </lineage>
</organism>
<evidence type="ECO:0000313" key="2">
    <source>
        <dbReference type="EMBL" id="GAA2414718.1"/>
    </source>
</evidence>
<gene>
    <name evidence="2" type="ORF">GCM10010191_25940</name>
</gene>
<dbReference type="Proteomes" id="UP001501231">
    <property type="component" value="Unassembled WGS sequence"/>
</dbReference>
<dbReference type="PANTHER" id="PTHR12993:SF28">
    <property type="entry name" value="LMBE FAMILY PROTEIN"/>
    <property type="match status" value="1"/>
</dbReference>
<keyword evidence="3" id="KW-1185">Reference proteome</keyword>
<protein>
    <submittedName>
        <fullName evidence="2">PIG-L family deacetylase</fullName>
    </submittedName>
</protein>
<dbReference type="SUPFAM" id="SSF102588">
    <property type="entry name" value="LmbE-like"/>
    <property type="match status" value="1"/>
</dbReference>
<dbReference type="InterPro" id="IPR024078">
    <property type="entry name" value="LmbE-like_dom_sf"/>
</dbReference>
<proteinExistence type="predicted"/>